<organism evidence="1 2">
    <name type="scientific">Hericium alpestre</name>
    <dbReference type="NCBI Taxonomy" id="135208"/>
    <lineage>
        <taxon>Eukaryota</taxon>
        <taxon>Fungi</taxon>
        <taxon>Dikarya</taxon>
        <taxon>Basidiomycota</taxon>
        <taxon>Agaricomycotina</taxon>
        <taxon>Agaricomycetes</taxon>
        <taxon>Russulales</taxon>
        <taxon>Hericiaceae</taxon>
        <taxon>Hericium</taxon>
    </lineage>
</organism>
<protein>
    <recommendedName>
        <fullName evidence="3">F-box domain-containing protein</fullName>
    </recommendedName>
</protein>
<reference evidence="1 2" key="1">
    <citation type="submission" date="2019-02" db="EMBL/GenBank/DDBJ databases">
        <title>Genome sequencing of the rare red list fungi Hericium alpestre (H. flagellum).</title>
        <authorList>
            <person name="Buettner E."/>
            <person name="Kellner H."/>
        </authorList>
    </citation>
    <scope>NUCLEOTIDE SEQUENCE [LARGE SCALE GENOMIC DNA]</scope>
    <source>
        <strain evidence="1 2">DSM 108284</strain>
    </source>
</reference>
<evidence type="ECO:0000313" key="1">
    <source>
        <dbReference type="EMBL" id="TFY75692.1"/>
    </source>
</evidence>
<dbReference type="Gene3D" id="3.80.10.10">
    <property type="entry name" value="Ribonuclease Inhibitor"/>
    <property type="match status" value="1"/>
</dbReference>
<dbReference type="EMBL" id="SFCI01001468">
    <property type="protein sequence ID" value="TFY75692.1"/>
    <property type="molecule type" value="Genomic_DNA"/>
</dbReference>
<evidence type="ECO:0000313" key="2">
    <source>
        <dbReference type="Proteomes" id="UP000298061"/>
    </source>
</evidence>
<dbReference type="OrthoDB" id="2841072at2759"/>
<proteinExistence type="predicted"/>
<dbReference type="InterPro" id="IPR032675">
    <property type="entry name" value="LRR_dom_sf"/>
</dbReference>
<dbReference type="AlphaFoldDB" id="A0A4Y9ZLP5"/>
<dbReference type="Proteomes" id="UP000298061">
    <property type="component" value="Unassembled WGS sequence"/>
</dbReference>
<comment type="caution">
    <text evidence="1">The sequence shown here is derived from an EMBL/GenBank/DDBJ whole genome shotgun (WGS) entry which is preliminary data.</text>
</comment>
<evidence type="ECO:0008006" key="3">
    <source>
        <dbReference type="Google" id="ProtNLM"/>
    </source>
</evidence>
<name>A0A4Y9ZLP5_9AGAM</name>
<accession>A0A4Y9ZLP5</accession>
<sequence>MPEIKTDYACVSQNIAQIIDRRYKSRVSYYADRIRGIRVRSGDIDKTLGRALATWLSKHSDAPLLPNLNYLHWEDSTLALYPCLRAFSGPRLTTLKLTVEPWPEEYETHLFQLFSSLREACPLLTAIEVEDDNDGMFEGSGQQLSLILSAFPSITRAGFWIEPSSDTMLALATMPNLHTVINRLYPTEDLGCIEPILPSLQFPALQVLRWSVAKFKDATVFLSRLQPGVRDLQGLAIRCDSGNFDPSEITSFFDAVRATCSPHTLTSFLLEAADDPRDRLTYRQPYREATRTPGLASSLLRPLRRFDRMEECRIAKLPMVLDNQLIEDLTNAWPFIQRLELLARLPGESKITLAALHTIAARCHHLEHLEVEIGSWSDNVPDPSYRFTRSDKRNKTRIVEIHYNNFDGLNAEREGRHVVWTQMVQSIFPHADIKLSCLPHWPVRNVSEEILMDLV</sequence>
<gene>
    <name evidence="1" type="ORF">EWM64_g8320</name>
</gene>
<keyword evidence="2" id="KW-1185">Reference proteome</keyword>